<name>A0ABP8PXH9_9ACTN</name>
<dbReference type="PANTHER" id="PTHR43649:SF12">
    <property type="entry name" value="DIACETYLCHITOBIOSE BINDING PROTEIN DASA"/>
    <property type="match status" value="1"/>
</dbReference>
<evidence type="ECO:0000313" key="3">
    <source>
        <dbReference type="EMBL" id="GAA4493876.1"/>
    </source>
</evidence>
<keyword evidence="4" id="KW-1185">Reference proteome</keyword>
<dbReference type="InterPro" id="IPR006059">
    <property type="entry name" value="SBP"/>
</dbReference>
<dbReference type="PANTHER" id="PTHR43649">
    <property type="entry name" value="ARABINOSE-BINDING PROTEIN-RELATED"/>
    <property type="match status" value="1"/>
</dbReference>
<evidence type="ECO:0000313" key="4">
    <source>
        <dbReference type="Proteomes" id="UP001500503"/>
    </source>
</evidence>
<proteinExistence type="predicted"/>
<reference evidence="4" key="1">
    <citation type="journal article" date="2019" name="Int. J. Syst. Evol. Microbiol.">
        <title>The Global Catalogue of Microorganisms (GCM) 10K type strain sequencing project: providing services to taxonomists for standard genome sequencing and annotation.</title>
        <authorList>
            <consortium name="The Broad Institute Genomics Platform"/>
            <consortium name="The Broad Institute Genome Sequencing Center for Infectious Disease"/>
            <person name="Wu L."/>
            <person name="Ma J."/>
        </authorList>
    </citation>
    <scope>NUCLEOTIDE SEQUENCE [LARGE SCALE GENOMIC DNA]</scope>
    <source>
        <strain evidence="4">JCM 17933</strain>
    </source>
</reference>
<dbReference type="PROSITE" id="PS51318">
    <property type="entry name" value="TAT"/>
    <property type="match status" value="1"/>
</dbReference>
<comment type="caution">
    <text evidence="3">The sequence shown here is derived from an EMBL/GenBank/DDBJ whole genome shotgun (WGS) entry which is preliminary data.</text>
</comment>
<dbReference type="Gene3D" id="3.40.190.10">
    <property type="entry name" value="Periplasmic binding protein-like II"/>
    <property type="match status" value="1"/>
</dbReference>
<feature type="compositionally biased region" description="Gly residues" evidence="1">
    <location>
        <begin position="30"/>
        <end position="39"/>
    </location>
</feature>
<dbReference type="Pfam" id="PF13416">
    <property type="entry name" value="SBP_bac_8"/>
    <property type="match status" value="1"/>
</dbReference>
<dbReference type="RefSeq" id="WP_345464005.1">
    <property type="nucleotide sequence ID" value="NZ_BAABHF010000019.1"/>
</dbReference>
<feature type="region of interest" description="Disordered" evidence="1">
    <location>
        <begin position="30"/>
        <end position="55"/>
    </location>
</feature>
<protein>
    <submittedName>
        <fullName evidence="3">Extracellular solute-binding protein</fullName>
    </submittedName>
</protein>
<accession>A0ABP8PXH9</accession>
<dbReference type="SUPFAM" id="SSF53850">
    <property type="entry name" value="Periplasmic binding protein-like II"/>
    <property type="match status" value="1"/>
</dbReference>
<feature type="chain" id="PRO_5047048689" evidence="2">
    <location>
        <begin position="26"/>
        <end position="452"/>
    </location>
</feature>
<evidence type="ECO:0000256" key="1">
    <source>
        <dbReference type="SAM" id="MobiDB-lite"/>
    </source>
</evidence>
<dbReference type="EMBL" id="BAABHF010000019">
    <property type="protein sequence ID" value="GAA4493876.1"/>
    <property type="molecule type" value="Genomic_DNA"/>
</dbReference>
<feature type="signal peptide" evidence="2">
    <location>
        <begin position="1"/>
        <end position="25"/>
    </location>
</feature>
<dbReference type="InterPro" id="IPR006311">
    <property type="entry name" value="TAT_signal"/>
</dbReference>
<dbReference type="Proteomes" id="UP001500503">
    <property type="component" value="Unassembled WGS sequence"/>
</dbReference>
<organism evidence="3 4">
    <name type="scientific">Actinoallomurus oryzae</name>
    <dbReference type="NCBI Taxonomy" id="502180"/>
    <lineage>
        <taxon>Bacteria</taxon>
        <taxon>Bacillati</taxon>
        <taxon>Actinomycetota</taxon>
        <taxon>Actinomycetes</taxon>
        <taxon>Streptosporangiales</taxon>
        <taxon>Thermomonosporaceae</taxon>
        <taxon>Actinoallomurus</taxon>
    </lineage>
</organism>
<sequence>MITRRGFLTGSAGALALGAVTSACGGVGGKSTSSGGGASKGDTGTVSIQGLGKPDDVGGARRNAFKSAYPKVQVNINEGDFDPQQFLSAIASGNPPDLVYLDRDLVGSYAAKGAIQPLDDLIDKAGIKMSLYRPAAAKEVTIDGKVYGVPEFYDTRNILMSGKVLRSAGLTAADLATTDWDKLHTNAAKLYKVSGGKITRIGFDPKLPEFLPLWAKANGADMINPDGSPNLADPRIIEALTYALSLIGEQGGWSKFKAFRDAWDLFGSGNEFNKGQAGAFPWEGWYVNVLVQATPKLDLESIPFTDRQGKPISFSNGSAWCLPKGSKNPAAAVNYMKFMTATDTWLKAAAARQATVEKNKSIFTGLWTANPTADAQIKAKYVKPGTTGFDKAIQNYYASTDYAFSIPPSKASSEIKTAWTDAVNRALSGQQKPDAAMKQAQSEAAKAFSAVK</sequence>
<gene>
    <name evidence="3" type="ORF">GCM10023191_032090</name>
</gene>
<dbReference type="InterPro" id="IPR050490">
    <property type="entry name" value="Bact_solute-bd_prot1"/>
</dbReference>
<evidence type="ECO:0000256" key="2">
    <source>
        <dbReference type="SAM" id="SignalP"/>
    </source>
</evidence>
<keyword evidence="2" id="KW-0732">Signal</keyword>
<dbReference type="PROSITE" id="PS51257">
    <property type="entry name" value="PROKAR_LIPOPROTEIN"/>
    <property type="match status" value="1"/>
</dbReference>